<evidence type="ECO:0000256" key="2">
    <source>
        <dbReference type="ARBA" id="ARBA00008361"/>
    </source>
</evidence>
<gene>
    <name evidence="10" type="ORF">JMJ35_006451</name>
</gene>
<reference evidence="10" key="1">
    <citation type="submission" date="2023-03" db="EMBL/GenBank/DDBJ databases">
        <title>Complete genome of Cladonia borealis.</title>
        <authorList>
            <person name="Park H."/>
        </authorList>
    </citation>
    <scope>NUCLEOTIDE SEQUENCE</scope>
    <source>
        <strain evidence="10">ANT050790</strain>
    </source>
</reference>
<comment type="pathway">
    <text evidence="1">Alkaloid biosynthesis; ergot alkaloid biosynthesis.</text>
</comment>
<dbReference type="Pfam" id="PF10017">
    <property type="entry name" value="Methyltransf_33"/>
    <property type="match status" value="1"/>
</dbReference>
<dbReference type="PANTHER" id="PTHR43397:SF1">
    <property type="entry name" value="ERGOTHIONEINE BIOSYNTHESIS PROTEIN 1"/>
    <property type="match status" value="1"/>
</dbReference>
<comment type="catalytic activity">
    <reaction evidence="8">
        <text>4-(3-methylbut-2-enyl)-L-tryptophan + S-adenosyl-L-methionine = 4-(3-methylbut-2-enyl)-L-abrine + S-adenosyl-L-homocysteine + H(+)</text>
        <dbReference type="Rhea" id="RHEA:34435"/>
        <dbReference type="ChEBI" id="CHEBI:15378"/>
        <dbReference type="ChEBI" id="CHEBI:57856"/>
        <dbReference type="ChEBI" id="CHEBI:58209"/>
        <dbReference type="ChEBI" id="CHEBI:59789"/>
        <dbReference type="ChEBI" id="CHEBI:67248"/>
        <dbReference type="EC" id="2.1.1.261"/>
    </reaction>
</comment>
<keyword evidence="11" id="KW-1185">Reference proteome</keyword>
<dbReference type="InterPro" id="IPR029063">
    <property type="entry name" value="SAM-dependent_MTases_sf"/>
</dbReference>
<keyword evidence="6" id="KW-0808">Transferase</keyword>
<evidence type="ECO:0000256" key="4">
    <source>
        <dbReference type="ARBA" id="ARBA00022589"/>
    </source>
</evidence>
<evidence type="ECO:0000256" key="3">
    <source>
        <dbReference type="ARBA" id="ARBA00011738"/>
    </source>
</evidence>
<name>A0AA39V477_9LECA</name>
<evidence type="ECO:0000256" key="7">
    <source>
        <dbReference type="ARBA" id="ARBA00039094"/>
    </source>
</evidence>
<dbReference type="GO" id="GO:0032259">
    <property type="term" value="P:methylation"/>
    <property type="evidence" value="ECO:0007669"/>
    <property type="project" value="UniProtKB-KW"/>
</dbReference>
<dbReference type="GO" id="GO:0008168">
    <property type="term" value="F:methyltransferase activity"/>
    <property type="evidence" value="ECO:0007669"/>
    <property type="project" value="UniProtKB-KW"/>
</dbReference>
<dbReference type="InterPro" id="IPR017805">
    <property type="entry name" value="SAM_MeTrfase_EasF-type_put"/>
</dbReference>
<dbReference type="EMBL" id="JAFEKC020000014">
    <property type="protein sequence ID" value="KAK0510899.1"/>
    <property type="molecule type" value="Genomic_DNA"/>
</dbReference>
<protein>
    <recommendedName>
        <fullName evidence="7">4-dimethylallyltryptophan N-methyltransferase</fullName>
        <ecNumber evidence="7">2.1.1.261</ecNumber>
    </recommendedName>
</protein>
<dbReference type="InterPro" id="IPR017804">
    <property type="entry name" value="MeTrfase_EgtD-like"/>
</dbReference>
<evidence type="ECO:0000256" key="5">
    <source>
        <dbReference type="ARBA" id="ARBA00022603"/>
    </source>
</evidence>
<keyword evidence="5" id="KW-0489">Methyltransferase</keyword>
<organism evidence="10 11">
    <name type="scientific">Cladonia borealis</name>
    <dbReference type="NCBI Taxonomy" id="184061"/>
    <lineage>
        <taxon>Eukaryota</taxon>
        <taxon>Fungi</taxon>
        <taxon>Dikarya</taxon>
        <taxon>Ascomycota</taxon>
        <taxon>Pezizomycotina</taxon>
        <taxon>Lecanoromycetes</taxon>
        <taxon>OSLEUM clade</taxon>
        <taxon>Lecanoromycetidae</taxon>
        <taxon>Lecanorales</taxon>
        <taxon>Lecanorineae</taxon>
        <taxon>Cladoniaceae</taxon>
        <taxon>Cladonia</taxon>
    </lineage>
</organism>
<evidence type="ECO:0000256" key="6">
    <source>
        <dbReference type="ARBA" id="ARBA00022679"/>
    </source>
</evidence>
<dbReference type="GO" id="GO:0009820">
    <property type="term" value="P:alkaloid metabolic process"/>
    <property type="evidence" value="ECO:0007669"/>
    <property type="project" value="UniProtKB-KW"/>
</dbReference>
<evidence type="ECO:0000256" key="8">
    <source>
        <dbReference type="ARBA" id="ARBA00049425"/>
    </source>
</evidence>
<dbReference type="NCBIfam" id="TIGR03439">
    <property type="entry name" value="methyl_EasF"/>
    <property type="match status" value="1"/>
</dbReference>
<dbReference type="Proteomes" id="UP001166286">
    <property type="component" value="Unassembled WGS sequence"/>
</dbReference>
<dbReference type="AlphaFoldDB" id="A0AA39V477"/>
<accession>A0AA39V477</accession>
<evidence type="ECO:0000256" key="1">
    <source>
        <dbReference type="ARBA" id="ARBA00005107"/>
    </source>
</evidence>
<sequence>MDMNGRTSNYSNQIIDIRSDAEEKSLLETTKECLKQSGDRAPTFPHELLWDEDGLKGFEKITYLEDYYLTHNEIGLLEQHADEIVLSIKPNSVLIELGSGNLRKIKILLHALDKQGRAADYYALDLNLSELQRSLASVPPGTFQHVRCHGLLGTYDDARCWLERSEIIQRNKCVISLGSSIGSFTRSEAPQFLSGFAELLNRSCNGHSGKLANTMIVGLDACKSPSRLDRAYNDPYGVWNEFILNGLKHANALLGYDAFREEDWSVEGRWNRGNGCYERYLVPLREVFFEEVRFEAGEKIFISHSCKYDVVEQAQLWDRAGIEELVHWTTEDGCYGIHLLSTKKH</sequence>
<dbReference type="PIRSF" id="PIRSF018005">
    <property type="entry name" value="UCP018005"/>
    <property type="match status" value="1"/>
</dbReference>
<dbReference type="Gene3D" id="3.40.50.150">
    <property type="entry name" value="Vaccinia Virus protein VP39"/>
    <property type="match status" value="1"/>
</dbReference>
<keyword evidence="4" id="KW-0017">Alkaloid metabolism</keyword>
<evidence type="ECO:0000259" key="9">
    <source>
        <dbReference type="Pfam" id="PF10017"/>
    </source>
</evidence>
<proteinExistence type="inferred from homology"/>
<comment type="caution">
    <text evidence="10">The sequence shown here is derived from an EMBL/GenBank/DDBJ whole genome shotgun (WGS) entry which is preliminary data.</text>
</comment>
<dbReference type="InterPro" id="IPR051128">
    <property type="entry name" value="EgtD_Methyltrsf_superfamily"/>
</dbReference>
<comment type="subunit">
    <text evidence="3">Homodimer.</text>
</comment>
<dbReference type="InterPro" id="IPR019257">
    <property type="entry name" value="MeTrfase_dom"/>
</dbReference>
<comment type="similarity">
    <text evidence="2">Belongs to the methyltransferase superfamily.</text>
</comment>
<evidence type="ECO:0000313" key="11">
    <source>
        <dbReference type="Proteomes" id="UP001166286"/>
    </source>
</evidence>
<evidence type="ECO:0000313" key="10">
    <source>
        <dbReference type="EMBL" id="KAK0510899.1"/>
    </source>
</evidence>
<dbReference type="EC" id="2.1.1.261" evidence="7"/>
<dbReference type="PANTHER" id="PTHR43397">
    <property type="entry name" value="ERGOTHIONEINE BIOSYNTHESIS PROTEIN 1"/>
    <property type="match status" value="1"/>
</dbReference>
<feature type="domain" description="Histidine-specific methyltransferase SAM-dependent" evidence="9">
    <location>
        <begin position="32"/>
        <end position="341"/>
    </location>
</feature>